<evidence type="ECO:0000256" key="3">
    <source>
        <dbReference type="ARBA" id="ARBA00022490"/>
    </source>
</evidence>
<protein>
    <submittedName>
        <fullName evidence="5">ESX secretion-associated protein EspG</fullName>
    </submittedName>
</protein>
<gene>
    <name evidence="5" type="ORF">KV110_04805</name>
</gene>
<dbReference type="InterPro" id="IPR025734">
    <property type="entry name" value="EspG"/>
</dbReference>
<dbReference type="Pfam" id="PF14011">
    <property type="entry name" value="ESX-1_EspG"/>
    <property type="match status" value="1"/>
</dbReference>
<comment type="similarity">
    <text evidence="2">Belongs to the EspG family.</text>
</comment>
<sequence>MTATWSFTDLEFKVLWERHTDAPLPEPFVYKCRIEYDSDYERAKYQTWERLRATMDRSFDGVLDTVARPDVVVTAFGWCDDEMENPAKRLWVHAARAGAQAYVLTQLPGETIQHSGGFTVTECEPRDLATAVVATLPAVAAGRLPSVAIVTEEAKPEQLFGLGRPLIADDGEETAGARSLRFLSAQATTTGVISIRQGYSKFGPRGVLEQLLLWRDLTDDGRYVIPLDGAPVAVGIGAKRLARLVDDSIDVVVDRLETHWETGDALPQGGFRHAGAAW</sequence>
<evidence type="ECO:0000256" key="1">
    <source>
        <dbReference type="ARBA" id="ARBA00004496"/>
    </source>
</evidence>
<evidence type="ECO:0000256" key="4">
    <source>
        <dbReference type="ARBA" id="ARBA00023186"/>
    </source>
</evidence>
<evidence type="ECO:0000313" key="6">
    <source>
        <dbReference type="Proteomes" id="UP000694257"/>
    </source>
</evidence>
<proteinExistence type="inferred from homology"/>
<accession>A0ABX8RS77</accession>
<evidence type="ECO:0000313" key="5">
    <source>
        <dbReference type="EMBL" id="QXN92474.1"/>
    </source>
</evidence>
<comment type="subcellular location">
    <subcellularLocation>
        <location evidence="1">Cytoplasm</location>
    </subcellularLocation>
</comment>
<name>A0ABX8RS77_NOCIO</name>
<reference evidence="5 6" key="1">
    <citation type="submission" date="2021-07" db="EMBL/GenBank/DDBJ databases">
        <title>Whole Genome Sequence of Nocardia Iowensis.</title>
        <authorList>
            <person name="Lamm A."/>
            <person name="Collins-Fairclough A.M."/>
            <person name="Bunk B."/>
            <person name="Sproer C."/>
        </authorList>
    </citation>
    <scope>NUCLEOTIDE SEQUENCE [LARGE SCALE GENOMIC DNA]</scope>
    <source>
        <strain evidence="5 6">NRRL 5646</strain>
    </source>
</reference>
<keyword evidence="4" id="KW-0143">Chaperone</keyword>
<keyword evidence="6" id="KW-1185">Reference proteome</keyword>
<evidence type="ECO:0000256" key="2">
    <source>
        <dbReference type="ARBA" id="ARBA00006411"/>
    </source>
</evidence>
<dbReference type="Proteomes" id="UP000694257">
    <property type="component" value="Chromosome"/>
</dbReference>
<dbReference type="EMBL" id="CP078145">
    <property type="protein sequence ID" value="QXN92474.1"/>
    <property type="molecule type" value="Genomic_DNA"/>
</dbReference>
<keyword evidence="3" id="KW-0963">Cytoplasm</keyword>
<organism evidence="5 6">
    <name type="scientific">Nocardia iowensis</name>
    <dbReference type="NCBI Taxonomy" id="204891"/>
    <lineage>
        <taxon>Bacteria</taxon>
        <taxon>Bacillati</taxon>
        <taxon>Actinomycetota</taxon>
        <taxon>Actinomycetes</taxon>
        <taxon>Mycobacteriales</taxon>
        <taxon>Nocardiaceae</taxon>
        <taxon>Nocardia</taxon>
    </lineage>
</organism>
<dbReference type="RefSeq" id="WP_218473785.1">
    <property type="nucleotide sequence ID" value="NZ_BAABJN010000005.1"/>
</dbReference>